<proteinExistence type="predicted"/>
<organism evidence="1 2">
    <name type="scientific">Lepidopterella palustris CBS 459.81</name>
    <dbReference type="NCBI Taxonomy" id="1314670"/>
    <lineage>
        <taxon>Eukaryota</taxon>
        <taxon>Fungi</taxon>
        <taxon>Dikarya</taxon>
        <taxon>Ascomycota</taxon>
        <taxon>Pezizomycotina</taxon>
        <taxon>Dothideomycetes</taxon>
        <taxon>Pleosporomycetidae</taxon>
        <taxon>Mytilinidiales</taxon>
        <taxon>Argynnaceae</taxon>
        <taxon>Lepidopterella</taxon>
    </lineage>
</organism>
<gene>
    <name evidence="1" type="ORF">K432DRAFT_386781</name>
</gene>
<evidence type="ECO:0000313" key="1">
    <source>
        <dbReference type="EMBL" id="OCK74489.1"/>
    </source>
</evidence>
<accession>A0A8E2J9K0</accession>
<name>A0A8E2J9K0_9PEZI</name>
<dbReference type="EMBL" id="KV745469">
    <property type="protein sequence ID" value="OCK74489.1"/>
    <property type="molecule type" value="Genomic_DNA"/>
</dbReference>
<protein>
    <submittedName>
        <fullName evidence="1">Uncharacterized protein</fullName>
    </submittedName>
</protein>
<dbReference type="AlphaFoldDB" id="A0A8E2J9K0"/>
<dbReference type="Proteomes" id="UP000250266">
    <property type="component" value="Unassembled WGS sequence"/>
</dbReference>
<keyword evidence="2" id="KW-1185">Reference proteome</keyword>
<dbReference type="OrthoDB" id="4500473at2759"/>
<evidence type="ECO:0000313" key="2">
    <source>
        <dbReference type="Proteomes" id="UP000250266"/>
    </source>
</evidence>
<reference evidence="1 2" key="1">
    <citation type="journal article" date="2016" name="Nat. Commun.">
        <title>Ectomycorrhizal ecology is imprinted in the genome of the dominant symbiotic fungus Cenococcum geophilum.</title>
        <authorList>
            <consortium name="DOE Joint Genome Institute"/>
            <person name="Peter M."/>
            <person name="Kohler A."/>
            <person name="Ohm R.A."/>
            <person name="Kuo A."/>
            <person name="Krutzmann J."/>
            <person name="Morin E."/>
            <person name="Arend M."/>
            <person name="Barry K.W."/>
            <person name="Binder M."/>
            <person name="Choi C."/>
            <person name="Clum A."/>
            <person name="Copeland A."/>
            <person name="Grisel N."/>
            <person name="Haridas S."/>
            <person name="Kipfer T."/>
            <person name="LaButti K."/>
            <person name="Lindquist E."/>
            <person name="Lipzen A."/>
            <person name="Maire R."/>
            <person name="Meier B."/>
            <person name="Mihaltcheva S."/>
            <person name="Molinier V."/>
            <person name="Murat C."/>
            <person name="Poggeler S."/>
            <person name="Quandt C.A."/>
            <person name="Sperisen C."/>
            <person name="Tritt A."/>
            <person name="Tisserant E."/>
            <person name="Crous P.W."/>
            <person name="Henrissat B."/>
            <person name="Nehls U."/>
            <person name="Egli S."/>
            <person name="Spatafora J.W."/>
            <person name="Grigoriev I.V."/>
            <person name="Martin F.M."/>
        </authorList>
    </citation>
    <scope>NUCLEOTIDE SEQUENCE [LARGE SCALE GENOMIC DNA]</scope>
    <source>
        <strain evidence="1 2">CBS 459.81</strain>
    </source>
</reference>
<sequence length="288" mass="31247">MAPVRPKFYYLVPTTDVPPGGPIRLGSLVSVPRLVADPINENPVPPESFAEKVFVHTAANQTVNISKNVGGHAGIFGEFLQSLGIGGTVEGEASNNHSEEWNFAVKTIWFTPSTEYVKKSLEDMEVQDFIRENKTWLGRKKLYMVTGVKIAYGASSTVSYARNRSLNLNVGFDFTPLGVPITVGPDGGIQSGLTVTQSEAGADPFVFAFRLRQVKVSAAGNVEHKDFNRGAMLSLPGGKRKGKEDEIEIVVEGLDEYDVQGSEFMLQSQSVVDEVPSEGSECKCARTT</sequence>